<gene>
    <name evidence="4" type="ORF">SAMN05660710_00878</name>
</gene>
<organism evidence="4 5">
    <name type="scientific">Paracoccus tibetensis</name>
    <dbReference type="NCBI Taxonomy" id="336292"/>
    <lineage>
        <taxon>Bacteria</taxon>
        <taxon>Pseudomonadati</taxon>
        <taxon>Pseudomonadota</taxon>
        <taxon>Alphaproteobacteria</taxon>
        <taxon>Rhodobacterales</taxon>
        <taxon>Paracoccaceae</taxon>
        <taxon>Paracoccus</taxon>
    </lineage>
</organism>
<feature type="signal peptide" evidence="1">
    <location>
        <begin position="1"/>
        <end position="31"/>
    </location>
</feature>
<dbReference type="Pfam" id="PF03170">
    <property type="entry name" value="BcsB"/>
    <property type="match status" value="2"/>
</dbReference>
<dbReference type="InterPro" id="IPR048861">
    <property type="entry name" value="BscB-like_C"/>
</dbReference>
<feature type="transmembrane region" description="Helical" evidence="1">
    <location>
        <begin position="760"/>
        <end position="785"/>
    </location>
</feature>
<accession>A0A1G5DP08</accession>
<dbReference type="GO" id="GO:0005886">
    <property type="term" value="C:plasma membrane"/>
    <property type="evidence" value="ECO:0007669"/>
    <property type="project" value="UniProtKB-SubCell"/>
</dbReference>
<comment type="subunit">
    <text evidence="1">Tightly associated with the cellulose synthase catalytic subunit.</text>
</comment>
<evidence type="ECO:0000256" key="2">
    <source>
        <dbReference type="SAM" id="MobiDB-lite"/>
    </source>
</evidence>
<dbReference type="Proteomes" id="UP000199502">
    <property type="component" value="Unassembled WGS sequence"/>
</dbReference>
<reference evidence="4 5" key="1">
    <citation type="submission" date="2016-10" db="EMBL/GenBank/DDBJ databases">
        <authorList>
            <person name="de Groot N.N."/>
        </authorList>
    </citation>
    <scope>NUCLEOTIDE SEQUENCE [LARGE SCALE GENOMIC DNA]</scope>
    <source>
        <strain evidence="4 5">CGMCC 1.8925</strain>
    </source>
</reference>
<protein>
    <recommendedName>
        <fullName evidence="1">Cyclic di-GMP-binding protein</fullName>
    </recommendedName>
    <alternativeName>
        <fullName evidence="1">Cellulose synthase regulatory subunit</fullName>
    </alternativeName>
</protein>
<dbReference type="Pfam" id="PF20916">
    <property type="entry name" value="BscB_a-b"/>
    <property type="match status" value="1"/>
</dbReference>
<keyword evidence="5" id="KW-1185">Reference proteome</keyword>
<dbReference type="Gene3D" id="2.60.120.260">
    <property type="entry name" value="Galactose-binding domain-like"/>
    <property type="match status" value="2"/>
</dbReference>
<keyword evidence="1" id="KW-0732">Signal</keyword>
<dbReference type="STRING" id="336292.SAMN05660710_00878"/>
<proteinExistence type="inferred from homology"/>
<dbReference type="Gene3D" id="3.30.379.30">
    <property type="match status" value="1"/>
</dbReference>
<evidence type="ECO:0000313" key="4">
    <source>
        <dbReference type="EMBL" id="SCY16180.1"/>
    </source>
</evidence>
<feature type="region of interest" description="Disordered" evidence="2">
    <location>
        <begin position="42"/>
        <end position="69"/>
    </location>
</feature>
<keyword evidence="1" id="KW-1133">Transmembrane helix</keyword>
<sequence length="794" mass="84145">MTRQPHHIRLNAYACLLAGVLALAVPGVAEAQVDLPPTITLETAPPTTGAEAQVAVPAEPRPDAPPVPDDSSPIIQLRLPSETASDVAAEAAAPLAVERDRATTPASGQYDRLLPLTVDPRISRQVRIGDSLTAPGILRLTGETAEAQLSLTLPADTSPPAELQLSLRSGVDVLIGSAALAVSINGGEPVELPLRSIGDFAQATLPAAGLRVGSNSISLTVKQPHRISCGPDASFQVWTEVNLAESGVQLPLNALRADVEGFRLAMEAQLAHGGALDLLVDQGVDLTLLRRASYALMAGLEQRERLRIVSFYDDAPPRFAAVALIAADRSAVSYRIGATGAIILQIEYRGDELPDIAGALPTTERKVEGPPRVVPGRPVTLAELGSADIIGKTHYFRRDIAFALPDDWLLLANQKARLTLRYGYARQLPVGALLLVKVNNQTVRLLPLDRDGGRVLPPLPVGFDANLLHPGRNTLSFEMMVPGDPPDEACPVRTTDMMVVLAESALDVPSSPSMTLPGIAGTISGLQPANVIVPSSAAGDAGLQAISIRLASALSLPSQPREAVTLTIVRLSEVGSVPLDVAGVSQGQLQALLFPRQPSAAEATAIPAPAASPYVLEAPAAARAATEPGLLSRLWIRTTGWLFSHEGIWRNVESFRETAFQGSELSLSDWIVDRQGEALLWRPDIEAPDSLWLIVGPRVQIDEVADQLQGLIASRSAVGEAAVLLTDGTWDIWTPIRPPLLSEPLAAGNLRTVVGNYASWSPMLFTMCLLALALLSALPALFYVLTSREPKGRS</sequence>
<keyword evidence="1" id="KW-0812">Transmembrane</keyword>
<evidence type="ECO:0000313" key="5">
    <source>
        <dbReference type="Proteomes" id="UP000199502"/>
    </source>
</evidence>
<keyword evidence="1" id="KW-1003">Cell membrane</keyword>
<evidence type="ECO:0000256" key="1">
    <source>
        <dbReference type="RuleBase" id="RU365021"/>
    </source>
</evidence>
<keyword evidence="1" id="KW-0135">Cellulose biosynthesis</keyword>
<dbReference type="EMBL" id="FMVT01000002">
    <property type="protein sequence ID" value="SCY16180.1"/>
    <property type="molecule type" value="Genomic_DNA"/>
</dbReference>
<evidence type="ECO:0000259" key="3">
    <source>
        <dbReference type="Pfam" id="PF20916"/>
    </source>
</evidence>
<dbReference type="GO" id="GO:0006011">
    <property type="term" value="P:UDP-alpha-D-glucose metabolic process"/>
    <property type="evidence" value="ECO:0007669"/>
    <property type="project" value="InterPro"/>
</dbReference>
<keyword evidence="1" id="KW-0997">Cell inner membrane</keyword>
<dbReference type="AlphaFoldDB" id="A0A1G5DP08"/>
<dbReference type="GO" id="GO:0030244">
    <property type="term" value="P:cellulose biosynthetic process"/>
    <property type="evidence" value="ECO:0007669"/>
    <property type="project" value="UniProtKB-KW"/>
</dbReference>
<comment type="similarity">
    <text evidence="1">Belongs to the AcsB/BcsB family.</text>
</comment>
<dbReference type="Gene3D" id="1.20.5.4520">
    <property type="match status" value="1"/>
</dbReference>
<dbReference type="Gene3D" id="3.30.379.20">
    <property type="match status" value="1"/>
</dbReference>
<dbReference type="UniPathway" id="UPA00694"/>
<keyword evidence="1" id="KW-0472">Membrane</keyword>
<feature type="domain" description="Cellulose synthase subunit B-like C-terminal" evidence="3">
    <location>
        <begin position="657"/>
        <end position="788"/>
    </location>
</feature>
<name>A0A1G5DP08_9RHOB</name>
<dbReference type="InterPro" id="IPR018513">
    <property type="entry name" value="Cell_synthase_bac"/>
</dbReference>
<keyword evidence="1" id="KW-0973">c-di-GMP</keyword>
<dbReference type="RefSeq" id="WP_090740640.1">
    <property type="nucleotide sequence ID" value="NZ_FMVT01000002.1"/>
</dbReference>
<feature type="chain" id="PRO_5015211592" description="Cyclic di-GMP-binding protein" evidence="1">
    <location>
        <begin position="32"/>
        <end position="794"/>
    </location>
</feature>
<comment type="function">
    <text evidence="1">Binds the cellulose synthase activator, bis-(3'-5') cyclic diguanylic acid (c-di-GMP).</text>
</comment>
<comment type="subcellular location">
    <subcellularLocation>
        <location evidence="1">Cell inner membrane</location>
    </subcellularLocation>
</comment>
<comment type="pathway">
    <text evidence="1">Glycan metabolism; bacterial cellulose biosynthesis.</text>
</comment>
<dbReference type="OrthoDB" id="7615145at2"/>